<comment type="subcellular location">
    <subcellularLocation>
        <location evidence="1">Mitochondrion</location>
    </subcellularLocation>
</comment>
<dbReference type="AlphaFoldDB" id="A0AA40CKB2"/>
<evidence type="ECO:0000256" key="3">
    <source>
        <dbReference type="ARBA" id="ARBA00022730"/>
    </source>
</evidence>
<dbReference type="Pfam" id="PF01479">
    <property type="entry name" value="S4"/>
    <property type="match status" value="1"/>
</dbReference>
<sequence>MRFRRLLRFHGLKRGRARQTWNKYNLFNIASLKERRLDNRTFFQQKWEAKANTRAYHGEHIKERQWERMFSRRLPSVVNMDPRYLATDDGSSLAKGRGSGLASQGEKHTKIPYMNMVYFPMERRLDIAVFRALFASSARQARQMVIHGAVKVNGKKMNFPGYLLNPGDLFQVDPEKVMTATGRPRPSHEKKYVAHKKRVKAEATEGAETVAVEAEEEVEEVTPEAEPLDEDAAKKASIKAMREIRERAKDVIKAHKSDMSGNRKKALRTLMKEARASIAKGQKSGTPLEETKDIVKQLADTFAKLELTDEQRREKEQQEAKDKEPEVTLTKGDMELIKREINAELENPYDPSKPYLTPWLPRPYMAPFAFIPRYLEVNQKICAAVYLRHPVARKGQAEVPTPFSSKFNQLAFNWYLRRG</sequence>
<dbReference type="InterPro" id="IPR018079">
    <property type="entry name" value="Ribosomal_uS4_CS"/>
</dbReference>
<dbReference type="CDD" id="cd00165">
    <property type="entry name" value="S4"/>
    <property type="match status" value="1"/>
</dbReference>
<reference evidence="13" key="1">
    <citation type="submission" date="2023-06" db="EMBL/GenBank/DDBJ databases">
        <title>Genome-scale phylogeny and comparative genomics of the fungal order Sordariales.</title>
        <authorList>
            <consortium name="Lawrence Berkeley National Laboratory"/>
            <person name="Hensen N."/>
            <person name="Bonometti L."/>
            <person name="Westerberg I."/>
            <person name="Brannstrom I.O."/>
            <person name="Guillou S."/>
            <person name="Cros-Aarteil S."/>
            <person name="Calhoun S."/>
            <person name="Haridas S."/>
            <person name="Kuo A."/>
            <person name="Mondo S."/>
            <person name="Pangilinan J."/>
            <person name="Riley R."/>
            <person name="Labutti K."/>
            <person name="Andreopoulos B."/>
            <person name="Lipzen A."/>
            <person name="Chen C."/>
            <person name="Yanf M."/>
            <person name="Daum C."/>
            <person name="Ng V."/>
            <person name="Clum A."/>
            <person name="Steindorff A."/>
            <person name="Ohm R."/>
            <person name="Martin F."/>
            <person name="Silar P."/>
            <person name="Natvig D."/>
            <person name="Lalanne C."/>
            <person name="Gautier V."/>
            <person name="Ament-Velasquez S.L."/>
            <person name="Kruys A."/>
            <person name="Hutchinson M.I."/>
            <person name="Powell A.J."/>
            <person name="Barry K."/>
            <person name="Miller A.N."/>
            <person name="Grigoriev I.V."/>
            <person name="Debuchy R."/>
            <person name="Gladieux P."/>
            <person name="Thoren M.H."/>
            <person name="Johannesson H."/>
        </authorList>
    </citation>
    <scope>NUCLEOTIDE SEQUENCE</scope>
    <source>
        <strain evidence="13">SMH2532-1</strain>
    </source>
</reference>
<name>A0AA40CKB2_9PEZI</name>
<evidence type="ECO:0000256" key="7">
    <source>
        <dbReference type="ARBA" id="ARBA00023274"/>
    </source>
</evidence>
<dbReference type="PROSITE" id="PS50889">
    <property type="entry name" value="S4"/>
    <property type="match status" value="1"/>
</dbReference>
<dbReference type="GO" id="GO:0005763">
    <property type="term" value="C:mitochondrial small ribosomal subunit"/>
    <property type="evidence" value="ECO:0007669"/>
    <property type="project" value="TreeGrafter"/>
</dbReference>
<dbReference type="FunFam" id="3.10.290.10:FF:000025">
    <property type="entry name" value="30S ribosomal subunit S4"/>
    <property type="match status" value="1"/>
</dbReference>
<protein>
    <recommendedName>
        <fullName evidence="9">Small ribosomal subunit protein uS4m</fullName>
    </recommendedName>
</protein>
<evidence type="ECO:0000313" key="13">
    <source>
        <dbReference type="EMBL" id="KAK0641615.1"/>
    </source>
</evidence>
<dbReference type="Gene3D" id="3.10.290.10">
    <property type="entry name" value="RNA-binding S4 domain"/>
    <property type="match status" value="1"/>
</dbReference>
<evidence type="ECO:0000256" key="8">
    <source>
        <dbReference type="ARBA" id="ARBA00037226"/>
    </source>
</evidence>
<keyword evidence="4 10" id="KW-0694">RNA-binding</keyword>
<dbReference type="InterPro" id="IPR002942">
    <property type="entry name" value="S4_RNA-bd"/>
</dbReference>
<evidence type="ECO:0000259" key="12">
    <source>
        <dbReference type="SMART" id="SM00363"/>
    </source>
</evidence>
<organism evidence="13 14">
    <name type="scientific">Cercophora newfieldiana</name>
    <dbReference type="NCBI Taxonomy" id="92897"/>
    <lineage>
        <taxon>Eukaryota</taxon>
        <taxon>Fungi</taxon>
        <taxon>Dikarya</taxon>
        <taxon>Ascomycota</taxon>
        <taxon>Pezizomycotina</taxon>
        <taxon>Sordariomycetes</taxon>
        <taxon>Sordariomycetidae</taxon>
        <taxon>Sordariales</taxon>
        <taxon>Lasiosphaeriaceae</taxon>
        <taxon>Cercophora</taxon>
    </lineage>
</organism>
<dbReference type="GO" id="GO:0019843">
    <property type="term" value="F:rRNA binding"/>
    <property type="evidence" value="ECO:0007669"/>
    <property type="project" value="UniProtKB-KW"/>
</dbReference>
<evidence type="ECO:0000313" key="14">
    <source>
        <dbReference type="Proteomes" id="UP001174936"/>
    </source>
</evidence>
<evidence type="ECO:0000256" key="4">
    <source>
        <dbReference type="ARBA" id="ARBA00022884"/>
    </source>
</evidence>
<comment type="similarity">
    <text evidence="2">Belongs to the universal ribosomal protein uS4 family.</text>
</comment>
<dbReference type="GO" id="GO:0003735">
    <property type="term" value="F:structural constituent of ribosome"/>
    <property type="evidence" value="ECO:0007669"/>
    <property type="project" value="TreeGrafter"/>
</dbReference>
<dbReference type="SMART" id="SM00363">
    <property type="entry name" value="S4"/>
    <property type="match status" value="1"/>
</dbReference>
<dbReference type="InterPro" id="IPR022801">
    <property type="entry name" value="Ribosomal_uS4"/>
</dbReference>
<feature type="region of interest" description="Disordered" evidence="11">
    <location>
        <begin position="306"/>
        <end position="326"/>
    </location>
</feature>
<evidence type="ECO:0000256" key="6">
    <source>
        <dbReference type="ARBA" id="ARBA00023128"/>
    </source>
</evidence>
<dbReference type="GO" id="GO:0042274">
    <property type="term" value="P:ribosomal small subunit biogenesis"/>
    <property type="evidence" value="ECO:0007669"/>
    <property type="project" value="TreeGrafter"/>
</dbReference>
<evidence type="ECO:0000256" key="10">
    <source>
        <dbReference type="PROSITE-ProRule" id="PRU00182"/>
    </source>
</evidence>
<dbReference type="EMBL" id="JAULSV010000006">
    <property type="protein sequence ID" value="KAK0641615.1"/>
    <property type="molecule type" value="Genomic_DNA"/>
</dbReference>
<dbReference type="PANTHER" id="PTHR11831:SF4">
    <property type="entry name" value="SMALL RIBOSOMAL SUBUNIT PROTEIN US4M"/>
    <property type="match status" value="1"/>
</dbReference>
<keyword evidence="14" id="KW-1185">Reference proteome</keyword>
<keyword evidence="3 10" id="KW-0699">rRNA-binding</keyword>
<evidence type="ECO:0000256" key="5">
    <source>
        <dbReference type="ARBA" id="ARBA00022980"/>
    </source>
</evidence>
<gene>
    <name evidence="13" type="ORF">B0T16DRAFT_420206</name>
</gene>
<keyword evidence="5" id="KW-0689">Ribosomal protein</keyword>
<proteinExistence type="inferred from homology"/>
<evidence type="ECO:0000256" key="11">
    <source>
        <dbReference type="SAM" id="MobiDB-lite"/>
    </source>
</evidence>
<comment type="function">
    <text evidence="8">Component of the mitochondrial ribosome (mitoribosome), a dedicated translation machinery responsible for the synthesis of mitochondrial genome-encoded proteins, including at least some of the essential transmembrane subunits of the mitochondrial respiratory chain. The mitoribosomes are attached to the mitochondrial inner membrane and translation products are cotranslationally integrated into the membrane.</text>
</comment>
<dbReference type="InterPro" id="IPR036986">
    <property type="entry name" value="S4_RNA-bd_sf"/>
</dbReference>
<evidence type="ECO:0000256" key="2">
    <source>
        <dbReference type="ARBA" id="ARBA00007465"/>
    </source>
</evidence>
<comment type="caution">
    <text evidence="13">The sequence shown here is derived from an EMBL/GenBank/DDBJ whole genome shotgun (WGS) entry which is preliminary data.</text>
</comment>
<keyword evidence="6" id="KW-0496">Mitochondrion</keyword>
<accession>A0AA40CKB2</accession>
<evidence type="ECO:0000256" key="9">
    <source>
        <dbReference type="ARBA" id="ARBA00071419"/>
    </source>
</evidence>
<dbReference type="PANTHER" id="PTHR11831">
    <property type="entry name" value="30S 40S RIBOSOMAL PROTEIN"/>
    <property type="match status" value="1"/>
</dbReference>
<evidence type="ECO:0000256" key="1">
    <source>
        <dbReference type="ARBA" id="ARBA00004173"/>
    </source>
</evidence>
<feature type="domain" description="RNA-binding S4" evidence="12">
    <location>
        <begin position="123"/>
        <end position="186"/>
    </location>
</feature>
<keyword evidence="7" id="KW-0687">Ribonucleoprotein</keyword>
<dbReference type="PROSITE" id="PS00632">
    <property type="entry name" value="RIBOSOMAL_S4"/>
    <property type="match status" value="1"/>
</dbReference>
<dbReference type="SUPFAM" id="SSF55174">
    <property type="entry name" value="Alpha-L RNA-binding motif"/>
    <property type="match status" value="1"/>
</dbReference>
<dbReference type="Proteomes" id="UP001174936">
    <property type="component" value="Unassembled WGS sequence"/>
</dbReference>